<organism evidence="1 2">
    <name type="scientific">Ornithinimicrobium faecis</name>
    <dbReference type="NCBI Taxonomy" id="2934158"/>
    <lineage>
        <taxon>Bacteria</taxon>
        <taxon>Bacillati</taxon>
        <taxon>Actinomycetota</taxon>
        <taxon>Actinomycetes</taxon>
        <taxon>Micrococcales</taxon>
        <taxon>Ornithinimicrobiaceae</taxon>
        <taxon>Ornithinimicrobium</taxon>
    </lineage>
</organism>
<dbReference type="InterPro" id="IPR053977">
    <property type="entry name" value="Rv2466c-like"/>
</dbReference>
<evidence type="ECO:0000313" key="2">
    <source>
        <dbReference type="Proteomes" id="UP001056455"/>
    </source>
</evidence>
<evidence type="ECO:0000313" key="1">
    <source>
        <dbReference type="EMBL" id="USQ78987.1"/>
    </source>
</evidence>
<gene>
    <name evidence="1" type="ORF">NF556_15345</name>
</gene>
<dbReference type="InterPro" id="IPR036249">
    <property type="entry name" value="Thioredoxin-like_sf"/>
</dbReference>
<dbReference type="Gene3D" id="3.40.30.10">
    <property type="entry name" value="Glutaredoxin"/>
    <property type="match status" value="1"/>
</dbReference>
<dbReference type="RefSeq" id="WP_252591859.1">
    <property type="nucleotide sequence ID" value="NZ_CP099489.1"/>
</dbReference>
<keyword evidence="2" id="KW-1185">Reference proteome</keyword>
<accession>A0ABY4YS41</accession>
<sequence>MSTPTSNTSPREGATRAEMWFDPACPWAWMTSRWLMEAQQVRDLDITWSVMSLSVLNEGRDLDADYRAMLDRAWGPVRVLIAAAKEAPGDDEGNTTRKALYDALGRRIHLEGRGSGDPQALIAEALEEVGLPAELARFADSDEQDADVRASHERAINLVGDDVGTPVVSVNGVSFFGPVITPAPKGEAAGKLWDGCVLVAGTPGFYELKRTRNASPDFS</sequence>
<name>A0ABY4YS41_9MICO</name>
<protein>
    <submittedName>
        <fullName evidence="1">Disulfide bond formation protein DsbA</fullName>
    </submittedName>
</protein>
<dbReference type="Pfam" id="PF22234">
    <property type="entry name" value="Rv2466c-like"/>
    <property type="match status" value="1"/>
</dbReference>
<reference evidence="1" key="1">
    <citation type="submission" date="2022-06" db="EMBL/GenBank/DDBJ databases">
        <title>Ornithinimicrobium HY1793.</title>
        <authorList>
            <person name="Huang Y."/>
        </authorList>
    </citation>
    <scope>NUCLEOTIDE SEQUENCE</scope>
    <source>
        <strain evidence="1">HY1793</strain>
    </source>
</reference>
<dbReference type="Proteomes" id="UP001056455">
    <property type="component" value="Chromosome"/>
</dbReference>
<dbReference type="EMBL" id="CP099489">
    <property type="protein sequence ID" value="USQ78987.1"/>
    <property type="molecule type" value="Genomic_DNA"/>
</dbReference>
<dbReference type="SUPFAM" id="SSF52833">
    <property type="entry name" value="Thioredoxin-like"/>
    <property type="match status" value="1"/>
</dbReference>
<proteinExistence type="predicted"/>